<keyword evidence="3" id="KW-1185">Reference proteome</keyword>
<dbReference type="Gene3D" id="3.40.50.2000">
    <property type="entry name" value="Glycogen Phosphorylase B"/>
    <property type="match status" value="2"/>
</dbReference>
<evidence type="ECO:0000313" key="2">
    <source>
        <dbReference type="EMBL" id="QQP85479.1"/>
    </source>
</evidence>
<accession>A0A974NFD1</accession>
<protein>
    <submittedName>
        <fullName evidence="2">Trehalose-6-phosphate synthase</fullName>
    </submittedName>
</protein>
<gene>
    <name evidence="2" type="ORF">JHT90_14065</name>
</gene>
<dbReference type="KEGG" id="eaz:JHT90_14065"/>
<dbReference type="Pfam" id="PF00982">
    <property type="entry name" value="Glyco_transf_20"/>
    <property type="match status" value="1"/>
</dbReference>
<name>A0A974NFD1_9GAMM</name>
<evidence type="ECO:0000256" key="1">
    <source>
        <dbReference type="ARBA" id="ARBA00008799"/>
    </source>
</evidence>
<dbReference type="EMBL" id="CP067393">
    <property type="protein sequence ID" value="QQP85479.1"/>
    <property type="molecule type" value="Genomic_DNA"/>
</dbReference>
<dbReference type="PANTHER" id="PTHR10788:SF106">
    <property type="entry name" value="BCDNA.GH08860"/>
    <property type="match status" value="1"/>
</dbReference>
<dbReference type="GO" id="GO:0003825">
    <property type="term" value="F:alpha,alpha-trehalose-phosphate synthase (UDP-forming) activity"/>
    <property type="evidence" value="ECO:0007669"/>
    <property type="project" value="TreeGrafter"/>
</dbReference>
<reference evidence="2 3" key="1">
    <citation type="submission" date="2021-01" db="EMBL/GenBank/DDBJ databases">
        <title>Entomomonas sp. F2A isolated from a house cricket (Acheta domesticus).</title>
        <authorList>
            <person name="Spergser J."/>
            <person name="Busse H.-J."/>
        </authorList>
    </citation>
    <scope>NUCLEOTIDE SEQUENCE [LARGE SCALE GENOMIC DNA]</scope>
    <source>
        <strain evidence="2 3">F2A</strain>
    </source>
</reference>
<dbReference type="GO" id="GO:0005992">
    <property type="term" value="P:trehalose biosynthetic process"/>
    <property type="evidence" value="ECO:0007669"/>
    <property type="project" value="InterPro"/>
</dbReference>
<sequence length="463" mass="52935">MSRLVIVSNRIPNILSDQPNTGGLVNGLLDAIQNKPCTWIGWNGEISDNTKDFKVHKKNNTHFITMSLSAVEYNKYYCQFANQVIWPIFHSRTDLCHYHPSSYNSYKEINCRFAKLVQLSTDVDDIVWVHDYHLLSLAKKCRNLGVRNSLGFFLHIPFPNLDGLRTIPKYKELLEAMLSYDLLGFQTKDDLDAFKSCINQCCSEVFIYKDEILYKGTVIKVGVYPVGICVDKIKKTIKRSHTSQPKLPLNSSNHQIIINADRLDYIKGLANCVLAYEKLLQTNNSISEKVILHHINALTREYIPDYQNCRHELESEINRINKKWQKNSQPAINYTNKAVSREKLLALLHRADVGLVTSFKDGMNLIAKEFVAAQDANNPGVLVLSKYAGVANEFAEGALLIDSYDIDNITKKLVLALKMPKQERKERHKLLYEKVLAKDAQHWFDTYLTDLTSSVSNKQAICF</sequence>
<dbReference type="SUPFAM" id="SSF53756">
    <property type="entry name" value="UDP-Glycosyltransferase/glycogen phosphorylase"/>
    <property type="match status" value="1"/>
</dbReference>
<dbReference type="CDD" id="cd03788">
    <property type="entry name" value="GT20_TPS"/>
    <property type="match status" value="1"/>
</dbReference>
<proteinExistence type="inferred from homology"/>
<dbReference type="PANTHER" id="PTHR10788">
    <property type="entry name" value="TREHALOSE-6-PHOSPHATE SYNTHASE"/>
    <property type="match status" value="1"/>
</dbReference>
<dbReference type="AlphaFoldDB" id="A0A974NFD1"/>
<organism evidence="2 3">
    <name type="scientific">Entomomonas asaccharolytica</name>
    <dbReference type="NCBI Taxonomy" id="2785331"/>
    <lineage>
        <taxon>Bacteria</taxon>
        <taxon>Pseudomonadati</taxon>
        <taxon>Pseudomonadota</taxon>
        <taxon>Gammaproteobacteria</taxon>
        <taxon>Pseudomonadales</taxon>
        <taxon>Pseudomonadaceae</taxon>
        <taxon>Entomomonas</taxon>
    </lineage>
</organism>
<dbReference type="Proteomes" id="UP000595278">
    <property type="component" value="Chromosome"/>
</dbReference>
<dbReference type="RefSeq" id="WP_201092125.1">
    <property type="nucleotide sequence ID" value="NZ_CP067393.1"/>
</dbReference>
<evidence type="ECO:0000313" key="3">
    <source>
        <dbReference type="Proteomes" id="UP000595278"/>
    </source>
</evidence>
<comment type="similarity">
    <text evidence="1">Belongs to the glycosyltransferase 20 family.</text>
</comment>
<dbReference type="InterPro" id="IPR001830">
    <property type="entry name" value="Glyco_trans_20"/>
</dbReference>